<reference evidence="2 3" key="1">
    <citation type="submission" date="2019-07" db="EMBL/GenBank/DDBJ databases">
        <title>WGS assembly of Gossypium tomentosum.</title>
        <authorList>
            <person name="Chen Z.J."/>
            <person name="Sreedasyam A."/>
            <person name="Ando A."/>
            <person name="Song Q."/>
            <person name="De L."/>
            <person name="Hulse-Kemp A."/>
            <person name="Ding M."/>
            <person name="Ye W."/>
            <person name="Kirkbride R."/>
            <person name="Jenkins J."/>
            <person name="Plott C."/>
            <person name="Lovell J."/>
            <person name="Lin Y.-M."/>
            <person name="Vaughn R."/>
            <person name="Liu B."/>
            <person name="Li W."/>
            <person name="Simpson S."/>
            <person name="Scheffler B."/>
            <person name="Saski C."/>
            <person name="Grover C."/>
            <person name="Hu G."/>
            <person name="Conover J."/>
            <person name="Carlson J."/>
            <person name="Shu S."/>
            <person name="Boston L."/>
            <person name="Williams M."/>
            <person name="Peterson D."/>
            <person name="Mcgee K."/>
            <person name="Jones D."/>
            <person name="Wendel J."/>
            <person name="Stelly D."/>
            <person name="Grimwood J."/>
            <person name="Schmutz J."/>
        </authorList>
    </citation>
    <scope>NUCLEOTIDE SEQUENCE [LARGE SCALE GENOMIC DNA]</scope>
    <source>
        <strain evidence="2">7179.01</strain>
    </source>
</reference>
<dbReference type="AlphaFoldDB" id="A0A5D2L5T5"/>
<evidence type="ECO:0000256" key="1">
    <source>
        <dbReference type="SAM" id="SignalP"/>
    </source>
</evidence>
<dbReference type="EMBL" id="CM017627">
    <property type="protein sequence ID" value="TYH74698.1"/>
    <property type="molecule type" value="Genomic_DNA"/>
</dbReference>
<gene>
    <name evidence="2" type="ORF">ES332_D05G419700v1</name>
</gene>
<feature type="signal peptide" evidence="1">
    <location>
        <begin position="1"/>
        <end position="25"/>
    </location>
</feature>
<sequence>MVPFKSLLVNSLLFTGLISVPKVLHYSILDNNFVQFCRKNVVSLSNGVSANVVFVWEEVCGSYHTHNSILEHS</sequence>
<name>A0A5D2L5T5_GOSTO</name>
<evidence type="ECO:0000313" key="3">
    <source>
        <dbReference type="Proteomes" id="UP000322667"/>
    </source>
</evidence>
<dbReference type="Proteomes" id="UP000322667">
    <property type="component" value="Chromosome D05"/>
</dbReference>
<accession>A0A5D2L5T5</accession>
<protein>
    <submittedName>
        <fullName evidence="2">Uncharacterized protein</fullName>
    </submittedName>
</protein>
<feature type="chain" id="PRO_5023087303" evidence="1">
    <location>
        <begin position="26"/>
        <end position="73"/>
    </location>
</feature>
<keyword evidence="3" id="KW-1185">Reference proteome</keyword>
<organism evidence="2 3">
    <name type="scientific">Gossypium tomentosum</name>
    <name type="common">Hawaiian cotton</name>
    <name type="synonym">Gossypium sandvicense</name>
    <dbReference type="NCBI Taxonomy" id="34277"/>
    <lineage>
        <taxon>Eukaryota</taxon>
        <taxon>Viridiplantae</taxon>
        <taxon>Streptophyta</taxon>
        <taxon>Embryophyta</taxon>
        <taxon>Tracheophyta</taxon>
        <taxon>Spermatophyta</taxon>
        <taxon>Magnoliopsida</taxon>
        <taxon>eudicotyledons</taxon>
        <taxon>Gunneridae</taxon>
        <taxon>Pentapetalae</taxon>
        <taxon>rosids</taxon>
        <taxon>malvids</taxon>
        <taxon>Malvales</taxon>
        <taxon>Malvaceae</taxon>
        <taxon>Malvoideae</taxon>
        <taxon>Gossypium</taxon>
    </lineage>
</organism>
<proteinExistence type="predicted"/>
<evidence type="ECO:0000313" key="2">
    <source>
        <dbReference type="EMBL" id="TYH74698.1"/>
    </source>
</evidence>
<keyword evidence="1" id="KW-0732">Signal</keyword>